<organism evidence="1">
    <name type="scientific">bioreactor metagenome</name>
    <dbReference type="NCBI Taxonomy" id="1076179"/>
    <lineage>
        <taxon>unclassified sequences</taxon>
        <taxon>metagenomes</taxon>
        <taxon>ecological metagenomes</taxon>
    </lineage>
</organism>
<gene>
    <name evidence="1" type="ORF">SDC9_173402</name>
</gene>
<name>A0A645GIL8_9ZZZZ</name>
<evidence type="ECO:0000313" key="1">
    <source>
        <dbReference type="EMBL" id="MPN25980.1"/>
    </source>
</evidence>
<comment type="caution">
    <text evidence="1">The sequence shown here is derived from an EMBL/GenBank/DDBJ whole genome shotgun (WGS) entry which is preliminary data.</text>
</comment>
<sequence>MIITKTTKTTVFFVPMTSRITNIFGNDKEGPASNSAKAGPFPIPDASNPWIIGTSVRVAKYMKAPTTLAQKLDHTVLPPTAHSIHEFGTTPGIEVSPWVEPKRNPAVTTPTASKGIICFAKPHAESVHSRLSSSCLSKRVITLKEIMPTTIGTKGTNTLLFIKLAAKSAEATVAKTPAATHCHLIFKIFTNE</sequence>
<protein>
    <submittedName>
        <fullName evidence="1">Uncharacterized protein</fullName>
    </submittedName>
</protein>
<dbReference type="EMBL" id="VSSQ01075355">
    <property type="protein sequence ID" value="MPN25980.1"/>
    <property type="molecule type" value="Genomic_DNA"/>
</dbReference>
<proteinExistence type="predicted"/>
<accession>A0A645GIL8</accession>
<reference evidence="1" key="1">
    <citation type="submission" date="2019-08" db="EMBL/GenBank/DDBJ databases">
        <authorList>
            <person name="Kucharzyk K."/>
            <person name="Murdoch R.W."/>
            <person name="Higgins S."/>
            <person name="Loffler F."/>
        </authorList>
    </citation>
    <scope>NUCLEOTIDE SEQUENCE</scope>
</reference>
<dbReference type="AlphaFoldDB" id="A0A645GIL8"/>